<feature type="compositionally biased region" description="Acidic residues" evidence="1">
    <location>
        <begin position="98"/>
        <end position="107"/>
    </location>
</feature>
<evidence type="ECO:0000313" key="2">
    <source>
        <dbReference type="EMBL" id="KAK7844216.1"/>
    </source>
</evidence>
<gene>
    <name evidence="2" type="ORF">CFP56_011086</name>
</gene>
<dbReference type="EMBL" id="PKMF04000189">
    <property type="protein sequence ID" value="KAK7844216.1"/>
    <property type="molecule type" value="Genomic_DNA"/>
</dbReference>
<keyword evidence="3" id="KW-1185">Reference proteome</keyword>
<feature type="compositionally biased region" description="Polar residues" evidence="1">
    <location>
        <begin position="77"/>
        <end position="88"/>
    </location>
</feature>
<proteinExistence type="predicted"/>
<reference evidence="2 3" key="1">
    <citation type="journal article" date="2018" name="Sci. Data">
        <title>The draft genome sequence of cork oak.</title>
        <authorList>
            <person name="Ramos A.M."/>
            <person name="Usie A."/>
            <person name="Barbosa P."/>
            <person name="Barros P.M."/>
            <person name="Capote T."/>
            <person name="Chaves I."/>
            <person name="Simoes F."/>
            <person name="Abreu I."/>
            <person name="Carrasquinho I."/>
            <person name="Faro C."/>
            <person name="Guimaraes J.B."/>
            <person name="Mendonca D."/>
            <person name="Nobrega F."/>
            <person name="Rodrigues L."/>
            <person name="Saibo N.J.M."/>
            <person name="Varela M.C."/>
            <person name="Egas C."/>
            <person name="Matos J."/>
            <person name="Miguel C.M."/>
            <person name="Oliveira M.M."/>
            <person name="Ricardo C.P."/>
            <person name="Goncalves S."/>
        </authorList>
    </citation>
    <scope>NUCLEOTIDE SEQUENCE [LARGE SCALE GENOMIC DNA]</scope>
    <source>
        <strain evidence="3">cv. HL8</strain>
    </source>
</reference>
<dbReference type="AlphaFoldDB" id="A0AAW0L079"/>
<dbReference type="InterPro" id="IPR012442">
    <property type="entry name" value="DUF1645_plant"/>
</dbReference>
<accession>A0AAW0L079</accession>
<feature type="region of interest" description="Disordered" evidence="1">
    <location>
        <begin position="158"/>
        <end position="191"/>
    </location>
</feature>
<evidence type="ECO:0000256" key="1">
    <source>
        <dbReference type="SAM" id="MobiDB-lite"/>
    </source>
</evidence>
<protein>
    <submittedName>
        <fullName evidence="2">Uncharacterized protein</fullName>
    </submittedName>
</protein>
<dbReference type="PANTHER" id="PTHR33095:SF101">
    <property type="entry name" value="DUF1645 DOMAIN-CONTAINING PROTEIN"/>
    <property type="match status" value="1"/>
</dbReference>
<sequence length="305" mass="34543">MQEESWELSVCPSFNTYSSDKLVDVAAKVTREFDHDDEEAFEFEFVSVRKAEDDVVVLDGQIGPVFPVFNRDLLLSDQNPTKSQQITDGQDLKNREGEGEEEEEDEDVRCLRIPLKKLFSEEHAPTSYSSSSSEVDELEGVPPGTYCVWTPHINSSPKAIAAAASPSQCKKSNSTGTTTSSNTKSSSSSKRWRLMNLLRRSNSEGKDSFVFLTPKNKEEEISNGNNSFEEENSISNSKEMKKVVVVKKKKKKEKEQTVSSAHEMFYGRKRESMERDRRKTYLPYRKDLVGFWASVGSLGRTFPPF</sequence>
<organism evidence="2 3">
    <name type="scientific">Quercus suber</name>
    <name type="common">Cork oak</name>
    <dbReference type="NCBI Taxonomy" id="58331"/>
    <lineage>
        <taxon>Eukaryota</taxon>
        <taxon>Viridiplantae</taxon>
        <taxon>Streptophyta</taxon>
        <taxon>Embryophyta</taxon>
        <taxon>Tracheophyta</taxon>
        <taxon>Spermatophyta</taxon>
        <taxon>Magnoliopsida</taxon>
        <taxon>eudicotyledons</taxon>
        <taxon>Gunneridae</taxon>
        <taxon>Pentapetalae</taxon>
        <taxon>rosids</taxon>
        <taxon>fabids</taxon>
        <taxon>Fagales</taxon>
        <taxon>Fagaceae</taxon>
        <taxon>Quercus</taxon>
    </lineage>
</organism>
<evidence type="ECO:0000313" key="3">
    <source>
        <dbReference type="Proteomes" id="UP000237347"/>
    </source>
</evidence>
<name>A0AAW0L079_QUESU</name>
<dbReference type="PANTHER" id="PTHR33095">
    <property type="entry name" value="OS07G0619500 PROTEIN"/>
    <property type="match status" value="1"/>
</dbReference>
<dbReference type="Proteomes" id="UP000237347">
    <property type="component" value="Unassembled WGS sequence"/>
</dbReference>
<dbReference type="Pfam" id="PF07816">
    <property type="entry name" value="DUF1645"/>
    <property type="match status" value="1"/>
</dbReference>
<comment type="caution">
    <text evidence="2">The sequence shown here is derived from an EMBL/GenBank/DDBJ whole genome shotgun (WGS) entry which is preliminary data.</text>
</comment>
<feature type="region of interest" description="Disordered" evidence="1">
    <location>
        <begin position="77"/>
        <end position="107"/>
    </location>
</feature>
<feature type="compositionally biased region" description="Low complexity" evidence="1">
    <location>
        <begin position="158"/>
        <end position="189"/>
    </location>
</feature>